<dbReference type="EMBL" id="JAIQCV010000011">
    <property type="protein sequence ID" value="KAH1047723.1"/>
    <property type="molecule type" value="Genomic_DNA"/>
</dbReference>
<dbReference type="PANTHER" id="PTHR33116:SF86">
    <property type="entry name" value="REVERSE TRANSCRIPTASE DOMAIN-CONTAINING PROTEIN"/>
    <property type="match status" value="1"/>
</dbReference>
<gene>
    <name evidence="1" type="ORF">J1N35_038507</name>
</gene>
<dbReference type="OrthoDB" id="1435641at2759"/>
<dbReference type="AlphaFoldDB" id="A0A9D3UMA1"/>
<evidence type="ECO:0000313" key="1">
    <source>
        <dbReference type="EMBL" id="KAH1047723.1"/>
    </source>
</evidence>
<proteinExistence type="predicted"/>
<accession>A0A9D3UMA1</accession>
<comment type="caution">
    <text evidence="1">The sequence shown here is derived from an EMBL/GenBank/DDBJ whole genome shotgun (WGS) entry which is preliminary data.</text>
</comment>
<dbReference type="PANTHER" id="PTHR33116">
    <property type="entry name" value="REVERSE TRANSCRIPTASE ZINC-BINDING DOMAIN-CONTAINING PROTEIN-RELATED-RELATED"/>
    <property type="match status" value="1"/>
</dbReference>
<dbReference type="Proteomes" id="UP000828251">
    <property type="component" value="Unassembled WGS sequence"/>
</dbReference>
<reference evidence="1 2" key="1">
    <citation type="journal article" date="2021" name="Plant Biotechnol. J.">
        <title>Multi-omics assisted identification of the key and species-specific regulatory components of drought-tolerant mechanisms in Gossypium stocksii.</title>
        <authorList>
            <person name="Yu D."/>
            <person name="Ke L."/>
            <person name="Zhang D."/>
            <person name="Wu Y."/>
            <person name="Sun Y."/>
            <person name="Mei J."/>
            <person name="Sun J."/>
            <person name="Sun Y."/>
        </authorList>
    </citation>
    <scope>NUCLEOTIDE SEQUENCE [LARGE SCALE GENOMIC DNA]</scope>
    <source>
        <strain evidence="2">cv. E1</strain>
        <tissue evidence="1">Leaf</tissue>
    </source>
</reference>
<organism evidence="1 2">
    <name type="scientific">Gossypium stocksii</name>
    <dbReference type="NCBI Taxonomy" id="47602"/>
    <lineage>
        <taxon>Eukaryota</taxon>
        <taxon>Viridiplantae</taxon>
        <taxon>Streptophyta</taxon>
        <taxon>Embryophyta</taxon>
        <taxon>Tracheophyta</taxon>
        <taxon>Spermatophyta</taxon>
        <taxon>Magnoliopsida</taxon>
        <taxon>eudicotyledons</taxon>
        <taxon>Gunneridae</taxon>
        <taxon>Pentapetalae</taxon>
        <taxon>rosids</taxon>
        <taxon>malvids</taxon>
        <taxon>Malvales</taxon>
        <taxon>Malvaceae</taxon>
        <taxon>Malvoideae</taxon>
        <taxon>Gossypium</taxon>
    </lineage>
</organism>
<protein>
    <recommendedName>
        <fullName evidence="3">Reverse transcriptase domain-containing protein</fullName>
    </recommendedName>
</protein>
<keyword evidence="2" id="KW-1185">Reference proteome</keyword>
<name>A0A9D3UMA1_9ROSI</name>
<evidence type="ECO:0008006" key="3">
    <source>
        <dbReference type="Google" id="ProtNLM"/>
    </source>
</evidence>
<evidence type="ECO:0000313" key="2">
    <source>
        <dbReference type="Proteomes" id="UP000828251"/>
    </source>
</evidence>
<sequence>MRLAMKEGLLRGAKASRRGPAISHLLFTDDCILFGEASSRGAMVLKGILNEYEKCSGQCVNFNKSIIFFSSNTSEEKKEKVSAILGVRSSTNLERYLGFPNVAGRPKKESFQHLKEKGYTRIEGWSTRLLSQDGKEVFIKSVL</sequence>